<dbReference type="InterPro" id="IPR004563">
    <property type="entry name" value="Apolipo_AcylTrfase"/>
</dbReference>
<dbReference type="RefSeq" id="WP_146572050.1">
    <property type="nucleotide sequence ID" value="NZ_SJPH01000002.1"/>
</dbReference>
<keyword evidence="6 9" id="KW-1133">Transmembrane helix</keyword>
<comment type="pathway">
    <text evidence="9">Protein modification; lipoprotein biosynthesis (N-acyl transfer).</text>
</comment>
<dbReference type="EC" id="2.3.1.269" evidence="9"/>
<name>A0A5C5WBI1_9BACT</name>
<dbReference type="GO" id="GO:0016410">
    <property type="term" value="F:N-acyltransferase activity"/>
    <property type="evidence" value="ECO:0007669"/>
    <property type="project" value="UniProtKB-UniRule"/>
</dbReference>
<feature type="transmembrane region" description="Helical" evidence="9">
    <location>
        <begin position="91"/>
        <end position="111"/>
    </location>
</feature>
<dbReference type="Pfam" id="PF00795">
    <property type="entry name" value="CN_hydrolase"/>
    <property type="match status" value="1"/>
</dbReference>
<dbReference type="Proteomes" id="UP000318995">
    <property type="component" value="Unassembled WGS sequence"/>
</dbReference>
<evidence type="ECO:0000256" key="2">
    <source>
        <dbReference type="ARBA" id="ARBA00010065"/>
    </source>
</evidence>
<dbReference type="CDD" id="cd07571">
    <property type="entry name" value="ALP_N-acyl_transferase"/>
    <property type="match status" value="1"/>
</dbReference>
<evidence type="ECO:0000313" key="12">
    <source>
        <dbReference type="Proteomes" id="UP000318995"/>
    </source>
</evidence>
<proteinExistence type="inferred from homology"/>
<dbReference type="HAMAP" id="MF_01148">
    <property type="entry name" value="Lnt"/>
    <property type="match status" value="1"/>
</dbReference>
<dbReference type="InterPro" id="IPR036526">
    <property type="entry name" value="C-N_Hydrolase_sf"/>
</dbReference>
<keyword evidence="3 9" id="KW-1003">Cell membrane</keyword>
<dbReference type="PANTHER" id="PTHR38686:SF1">
    <property type="entry name" value="APOLIPOPROTEIN N-ACYLTRANSFERASE"/>
    <property type="match status" value="1"/>
</dbReference>
<reference evidence="11 12" key="1">
    <citation type="submission" date="2019-02" db="EMBL/GenBank/DDBJ databases">
        <title>Deep-cultivation of Planctomycetes and their phenomic and genomic characterization uncovers novel biology.</title>
        <authorList>
            <person name="Wiegand S."/>
            <person name="Jogler M."/>
            <person name="Boedeker C."/>
            <person name="Pinto D."/>
            <person name="Vollmers J."/>
            <person name="Rivas-Marin E."/>
            <person name="Kohn T."/>
            <person name="Peeters S.H."/>
            <person name="Heuer A."/>
            <person name="Rast P."/>
            <person name="Oberbeckmann S."/>
            <person name="Bunk B."/>
            <person name="Jeske O."/>
            <person name="Meyerdierks A."/>
            <person name="Storesund J.E."/>
            <person name="Kallscheuer N."/>
            <person name="Luecker S."/>
            <person name="Lage O.M."/>
            <person name="Pohl T."/>
            <person name="Merkel B.J."/>
            <person name="Hornburger P."/>
            <person name="Mueller R.-W."/>
            <person name="Bruemmer F."/>
            <person name="Labrenz M."/>
            <person name="Spormann A.M."/>
            <person name="Op Den Camp H."/>
            <person name="Overmann J."/>
            <person name="Amann R."/>
            <person name="Jetten M.S.M."/>
            <person name="Mascher T."/>
            <person name="Medema M.H."/>
            <person name="Devos D.P."/>
            <person name="Kaster A.-K."/>
            <person name="Ovreas L."/>
            <person name="Rohde M."/>
            <person name="Galperin M.Y."/>
            <person name="Jogler C."/>
        </authorList>
    </citation>
    <scope>NUCLEOTIDE SEQUENCE [LARGE SCALE GENOMIC DNA]</scope>
    <source>
        <strain evidence="11 12">Pla111</strain>
    </source>
</reference>
<evidence type="ECO:0000256" key="4">
    <source>
        <dbReference type="ARBA" id="ARBA00022679"/>
    </source>
</evidence>
<dbReference type="EMBL" id="SJPH01000002">
    <property type="protein sequence ID" value="TWT47439.1"/>
    <property type="molecule type" value="Genomic_DNA"/>
</dbReference>
<dbReference type="GO" id="GO:0005886">
    <property type="term" value="C:plasma membrane"/>
    <property type="evidence" value="ECO:0007669"/>
    <property type="project" value="UniProtKB-SubCell"/>
</dbReference>
<evidence type="ECO:0000256" key="3">
    <source>
        <dbReference type="ARBA" id="ARBA00022475"/>
    </source>
</evidence>
<evidence type="ECO:0000256" key="8">
    <source>
        <dbReference type="ARBA" id="ARBA00023315"/>
    </source>
</evidence>
<dbReference type="InterPro" id="IPR003010">
    <property type="entry name" value="C-N_Hydrolase"/>
</dbReference>
<keyword evidence="8 9" id="KW-0012">Acyltransferase</keyword>
<dbReference type="PROSITE" id="PS50263">
    <property type="entry name" value="CN_HYDROLASE"/>
    <property type="match status" value="1"/>
</dbReference>
<feature type="domain" description="CN hydrolase" evidence="10">
    <location>
        <begin position="236"/>
        <end position="528"/>
    </location>
</feature>
<evidence type="ECO:0000256" key="9">
    <source>
        <dbReference type="HAMAP-Rule" id="MF_01148"/>
    </source>
</evidence>
<evidence type="ECO:0000259" key="10">
    <source>
        <dbReference type="PROSITE" id="PS50263"/>
    </source>
</evidence>
<keyword evidence="12" id="KW-1185">Reference proteome</keyword>
<feature type="transmembrane region" description="Helical" evidence="9">
    <location>
        <begin position="540"/>
        <end position="561"/>
    </location>
</feature>
<dbReference type="Gene3D" id="3.60.110.10">
    <property type="entry name" value="Carbon-nitrogen hydrolase"/>
    <property type="match status" value="1"/>
</dbReference>
<keyword evidence="7 9" id="KW-0472">Membrane</keyword>
<sequence length="569" mass="61103">MSNPAASATAETGVHRFATLRWGLASAAVLWLAQPPMGWWPLVWVGPLGWLIVAQRAEPLDRGDWWRVYLSGVVAWAGLIGWVCLPHPLTPIGWVFLSLYLGLYPTAFVWLTRVATRRAMAPLGIAAPIVWTGLELLQERLFSGFLMGAPSHALADQAFARGLARLIGAYGVSFVVLLVAAAAVQGVWLLAAPRLSRGGAALVALSIGGLLSLPNDLAVSTAKLAAVAQGMRQESLTVAIIQGNTLATWDHDFNERNRQIMDRQSALSLEAVESAAVEGQTLDLIVWPESMFRPPLDTFAGNMIPPAGSDENLLRRLQNTADWFRSLATKLQTPLLVGADRFDWHPDPAVPDDWPTADVYNSALLIDAEGRLQAFYDKTHLVPFGEYIPLMSGVPALYFLTPVGAGMAAGDGPVPFLVKTSAGREVTIAPSICFETIVSRVIRGQVAELAEAGSPPDLLVNITNDAWFWGASELDMHLACAQYRAAETGTPLVVAANGGLSAVIDASGVVLEVSPRQQEYVLVAEVPLRRSGLPTPYVRYGDWFAGTCLALSGLVAILGLWPRANQAAL</sequence>
<evidence type="ECO:0000256" key="7">
    <source>
        <dbReference type="ARBA" id="ARBA00023136"/>
    </source>
</evidence>
<comment type="function">
    <text evidence="9">Catalyzes the phospholipid dependent N-acylation of the N-terminal cysteine of apolipoprotein, the last step in lipoprotein maturation.</text>
</comment>
<evidence type="ECO:0000313" key="11">
    <source>
        <dbReference type="EMBL" id="TWT47439.1"/>
    </source>
</evidence>
<comment type="subcellular location">
    <subcellularLocation>
        <location evidence="1 9">Cell membrane</location>
        <topology evidence="1 9">Multi-pass membrane protein</topology>
    </subcellularLocation>
</comment>
<evidence type="ECO:0000256" key="5">
    <source>
        <dbReference type="ARBA" id="ARBA00022692"/>
    </source>
</evidence>
<dbReference type="PANTHER" id="PTHR38686">
    <property type="entry name" value="APOLIPOPROTEIN N-ACYLTRANSFERASE"/>
    <property type="match status" value="1"/>
</dbReference>
<protein>
    <recommendedName>
        <fullName evidence="9">Apolipoprotein N-acyltransferase</fullName>
        <shortName evidence="9">ALP N-acyltransferase</shortName>
        <ecNumber evidence="9">2.3.1.269</ecNumber>
    </recommendedName>
</protein>
<dbReference type="NCBIfam" id="TIGR00546">
    <property type="entry name" value="lnt"/>
    <property type="match status" value="1"/>
</dbReference>
<keyword evidence="4 9" id="KW-0808">Transferase</keyword>
<comment type="similarity">
    <text evidence="2 9">Belongs to the CN hydrolase family. Apolipoprotein N-acyltransferase subfamily.</text>
</comment>
<comment type="catalytic activity">
    <reaction evidence="9">
        <text>N-terminal S-1,2-diacyl-sn-glyceryl-L-cysteinyl-[lipoprotein] + a glycerophospholipid = N-acyl-S-1,2-diacyl-sn-glyceryl-L-cysteinyl-[lipoprotein] + a 2-acyl-sn-glycero-3-phospholipid + H(+)</text>
        <dbReference type="Rhea" id="RHEA:48228"/>
        <dbReference type="Rhea" id="RHEA-COMP:14681"/>
        <dbReference type="Rhea" id="RHEA-COMP:14684"/>
        <dbReference type="ChEBI" id="CHEBI:15378"/>
        <dbReference type="ChEBI" id="CHEBI:136912"/>
        <dbReference type="ChEBI" id="CHEBI:140656"/>
        <dbReference type="ChEBI" id="CHEBI:140657"/>
        <dbReference type="ChEBI" id="CHEBI:140660"/>
        <dbReference type="EC" id="2.3.1.269"/>
    </reaction>
</comment>
<dbReference type="Pfam" id="PF20154">
    <property type="entry name" value="LNT_N"/>
    <property type="match status" value="1"/>
</dbReference>
<dbReference type="InterPro" id="IPR045378">
    <property type="entry name" value="LNT_N"/>
</dbReference>
<feature type="transmembrane region" description="Helical" evidence="9">
    <location>
        <begin position="37"/>
        <end position="54"/>
    </location>
</feature>
<evidence type="ECO:0000256" key="1">
    <source>
        <dbReference type="ARBA" id="ARBA00004651"/>
    </source>
</evidence>
<comment type="caution">
    <text evidence="9">Lacks conserved residue(s) required for the propagation of feature annotation.</text>
</comment>
<dbReference type="AlphaFoldDB" id="A0A5C5WBI1"/>
<gene>
    <name evidence="9 11" type="primary">lnt</name>
    <name evidence="11" type="ORF">Pla111_10530</name>
</gene>
<evidence type="ECO:0000256" key="6">
    <source>
        <dbReference type="ARBA" id="ARBA00022989"/>
    </source>
</evidence>
<feature type="transmembrane region" description="Helical" evidence="9">
    <location>
        <begin position="66"/>
        <end position="85"/>
    </location>
</feature>
<dbReference type="OrthoDB" id="9804277at2"/>
<organism evidence="11 12">
    <name type="scientific">Botrimarina hoheduenensis</name>
    <dbReference type="NCBI Taxonomy" id="2528000"/>
    <lineage>
        <taxon>Bacteria</taxon>
        <taxon>Pseudomonadati</taxon>
        <taxon>Planctomycetota</taxon>
        <taxon>Planctomycetia</taxon>
        <taxon>Pirellulales</taxon>
        <taxon>Lacipirellulaceae</taxon>
        <taxon>Botrimarina</taxon>
    </lineage>
</organism>
<comment type="caution">
    <text evidence="11">The sequence shown here is derived from an EMBL/GenBank/DDBJ whole genome shotgun (WGS) entry which is preliminary data.</text>
</comment>
<keyword evidence="11" id="KW-0449">Lipoprotein</keyword>
<dbReference type="GO" id="GO:0042158">
    <property type="term" value="P:lipoprotein biosynthetic process"/>
    <property type="evidence" value="ECO:0007669"/>
    <property type="project" value="UniProtKB-UniRule"/>
</dbReference>
<keyword evidence="5 9" id="KW-0812">Transmembrane</keyword>
<dbReference type="SUPFAM" id="SSF56317">
    <property type="entry name" value="Carbon-nitrogen hydrolase"/>
    <property type="match status" value="1"/>
</dbReference>
<accession>A0A5C5WBI1</accession>
<feature type="transmembrane region" description="Helical" evidence="9">
    <location>
        <begin position="167"/>
        <end position="189"/>
    </location>
</feature>
<dbReference type="UniPathway" id="UPA00666"/>